<organism evidence="1 2">
    <name type="scientific">Victivallis vadensis</name>
    <dbReference type="NCBI Taxonomy" id="172901"/>
    <lineage>
        <taxon>Bacteria</taxon>
        <taxon>Pseudomonadati</taxon>
        <taxon>Lentisphaerota</taxon>
        <taxon>Lentisphaeria</taxon>
        <taxon>Victivallales</taxon>
        <taxon>Victivallaceae</taxon>
        <taxon>Victivallis</taxon>
    </lineage>
</organism>
<evidence type="ECO:0000313" key="2">
    <source>
        <dbReference type="Proteomes" id="UP000576225"/>
    </source>
</evidence>
<accession>A0A848AZN6</accession>
<sequence>MPRKREKDAPVSENTTMSIKRITLEKAKRLGAANKRSRPQQIEFLIDEAYKAHFGSDDLTPQ</sequence>
<name>A0A848AZN6_9BACT</name>
<dbReference type="Proteomes" id="UP000576225">
    <property type="component" value="Unassembled WGS sequence"/>
</dbReference>
<dbReference type="RefSeq" id="WP_168962340.1">
    <property type="nucleotide sequence ID" value="NZ_JABAEW010000014.1"/>
</dbReference>
<proteinExistence type="predicted"/>
<dbReference type="EMBL" id="JABAEW010000014">
    <property type="protein sequence ID" value="NMD86709.1"/>
    <property type="molecule type" value="Genomic_DNA"/>
</dbReference>
<comment type="caution">
    <text evidence="1">The sequence shown here is derived from an EMBL/GenBank/DDBJ whole genome shotgun (WGS) entry which is preliminary data.</text>
</comment>
<reference evidence="1 2" key="1">
    <citation type="submission" date="2020-04" db="EMBL/GenBank/DDBJ databases">
        <authorList>
            <person name="Hitch T.C.A."/>
            <person name="Wylensek D."/>
            <person name="Clavel T."/>
        </authorList>
    </citation>
    <scope>NUCLEOTIDE SEQUENCE [LARGE SCALE GENOMIC DNA]</scope>
    <source>
        <strain evidence="1 2">COR2-253-APC-1A</strain>
    </source>
</reference>
<dbReference type="AlphaFoldDB" id="A0A848AZN6"/>
<gene>
    <name evidence="1" type="ORF">HF882_08950</name>
</gene>
<protein>
    <submittedName>
        <fullName evidence="1">Uncharacterized protein</fullName>
    </submittedName>
</protein>
<evidence type="ECO:0000313" key="1">
    <source>
        <dbReference type="EMBL" id="NMD86709.1"/>
    </source>
</evidence>